<gene>
    <name evidence="1" type="ORF">GCM10010529_00390</name>
</gene>
<reference evidence="2" key="1">
    <citation type="journal article" date="2019" name="Int. J. Syst. Evol. Microbiol.">
        <title>The Global Catalogue of Microorganisms (GCM) 10K type strain sequencing project: providing services to taxonomists for standard genome sequencing and annotation.</title>
        <authorList>
            <consortium name="The Broad Institute Genomics Platform"/>
            <consortium name="The Broad Institute Genome Sequencing Center for Infectious Disease"/>
            <person name="Wu L."/>
            <person name="Ma J."/>
        </authorList>
    </citation>
    <scope>NUCLEOTIDE SEQUENCE [LARGE SCALE GENOMIC DNA]</scope>
    <source>
        <strain evidence="2">JCM 14309</strain>
    </source>
</reference>
<accession>A0ABP6LN83</accession>
<keyword evidence="2" id="KW-1185">Reference proteome</keyword>
<dbReference type="SUPFAM" id="SSF54909">
    <property type="entry name" value="Dimeric alpha+beta barrel"/>
    <property type="match status" value="1"/>
</dbReference>
<dbReference type="InterPro" id="IPR011008">
    <property type="entry name" value="Dimeric_a/b-barrel"/>
</dbReference>
<evidence type="ECO:0000313" key="2">
    <source>
        <dbReference type="Proteomes" id="UP001500236"/>
    </source>
</evidence>
<sequence>MTRHTATHLLIHRFVPGTGPQEGTTELDDEMSAWEALDTELREAGQLVAAYALQEQTVRFGAGTDEVSETTDAEATEGRSIVFAVHAVAAADDAEAHAIAEKMPHLEYGSTEVRPLMTDQR</sequence>
<evidence type="ECO:0000313" key="1">
    <source>
        <dbReference type="EMBL" id="GAA3050213.1"/>
    </source>
</evidence>
<name>A0ABP6LN83_9MICC</name>
<proteinExistence type="predicted"/>
<dbReference type="EMBL" id="BAAAVT010000001">
    <property type="protein sequence ID" value="GAA3050213.1"/>
    <property type="molecule type" value="Genomic_DNA"/>
</dbReference>
<dbReference type="Gene3D" id="3.30.70.1060">
    <property type="entry name" value="Dimeric alpha+beta barrel"/>
    <property type="match status" value="1"/>
</dbReference>
<dbReference type="RefSeq" id="WP_344682244.1">
    <property type="nucleotide sequence ID" value="NZ_BAAAVT010000001.1"/>
</dbReference>
<comment type="caution">
    <text evidence="1">The sequence shown here is derived from an EMBL/GenBank/DDBJ whole genome shotgun (WGS) entry which is preliminary data.</text>
</comment>
<dbReference type="Proteomes" id="UP001500236">
    <property type="component" value="Unassembled WGS sequence"/>
</dbReference>
<organism evidence="1 2">
    <name type="scientific">Nesterenkonia aethiopica</name>
    <dbReference type="NCBI Taxonomy" id="269144"/>
    <lineage>
        <taxon>Bacteria</taxon>
        <taxon>Bacillati</taxon>
        <taxon>Actinomycetota</taxon>
        <taxon>Actinomycetes</taxon>
        <taxon>Micrococcales</taxon>
        <taxon>Micrococcaceae</taxon>
        <taxon>Nesterenkonia</taxon>
    </lineage>
</organism>
<evidence type="ECO:0008006" key="3">
    <source>
        <dbReference type="Google" id="ProtNLM"/>
    </source>
</evidence>
<protein>
    <recommendedName>
        <fullName evidence="3">YCII-related domain-containing protein</fullName>
    </recommendedName>
</protein>